<sequence>MNFKMFRINDNNFDGVIPDYIKDWEQLNRLEIHASAPPIFYVF</sequence>
<protein>
    <submittedName>
        <fullName evidence="1">Uncharacterized protein</fullName>
    </submittedName>
</protein>
<dbReference type="OrthoDB" id="1909482at2759"/>
<dbReference type="Proteomes" id="UP000035740">
    <property type="component" value="Unassembled WGS sequence"/>
</dbReference>
<dbReference type="Gramene" id="KMS95623">
    <property type="protein sequence ID" value="KMS95623"/>
    <property type="gene ID" value="BVRB_006540"/>
</dbReference>
<proteinExistence type="predicted"/>
<dbReference type="AlphaFoldDB" id="A0A0J8B6R8"/>
<organism evidence="1 2">
    <name type="scientific">Beta vulgaris subsp. vulgaris</name>
    <name type="common">Beet</name>
    <dbReference type="NCBI Taxonomy" id="3555"/>
    <lineage>
        <taxon>Eukaryota</taxon>
        <taxon>Viridiplantae</taxon>
        <taxon>Streptophyta</taxon>
        <taxon>Embryophyta</taxon>
        <taxon>Tracheophyta</taxon>
        <taxon>Spermatophyta</taxon>
        <taxon>Magnoliopsida</taxon>
        <taxon>eudicotyledons</taxon>
        <taxon>Gunneridae</taxon>
        <taxon>Pentapetalae</taxon>
        <taxon>Caryophyllales</taxon>
        <taxon>Chenopodiaceae</taxon>
        <taxon>Betoideae</taxon>
        <taxon>Beta</taxon>
    </lineage>
</organism>
<evidence type="ECO:0000313" key="2">
    <source>
        <dbReference type="Proteomes" id="UP000035740"/>
    </source>
</evidence>
<reference evidence="1 2" key="1">
    <citation type="journal article" date="2014" name="Nature">
        <title>The genome of the recently domesticated crop plant sugar beet (Beta vulgaris).</title>
        <authorList>
            <person name="Dohm J.C."/>
            <person name="Minoche A.E."/>
            <person name="Holtgrawe D."/>
            <person name="Capella-Gutierrez S."/>
            <person name="Zakrzewski F."/>
            <person name="Tafer H."/>
            <person name="Rupp O."/>
            <person name="Sorensen T.R."/>
            <person name="Stracke R."/>
            <person name="Reinhardt R."/>
            <person name="Goesmann A."/>
            <person name="Kraft T."/>
            <person name="Schulz B."/>
            <person name="Stadler P.F."/>
            <person name="Schmidt T."/>
            <person name="Gabaldon T."/>
            <person name="Lehrach H."/>
            <person name="Weisshaar B."/>
            <person name="Himmelbauer H."/>
        </authorList>
    </citation>
    <scope>NUCLEOTIDE SEQUENCE [LARGE SCALE GENOMIC DNA]</scope>
    <source>
        <tissue evidence="1">Taproot</tissue>
    </source>
</reference>
<evidence type="ECO:0000313" key="1">
    <source>
        <dbReference type="EMBL" id="KMS95623.1"/>
    </source>
</evidence>
<gene>
    <name evidence="1" type="ORF">BVRB_006540</name>
</gene>
<dbReference type="EMBL" id="KQ090448">
    <property type="protein sequence ID" value="KMS95623.1"/>
    <property type="molecule type" value="Genomic_DNA"/>
</dbReference>
<keyword evidence="2" id="KW-1185">Reference proteome</keyword>
<accession>A0A0J8B6R8</accession>
<name>A0A0J8B6R8_BETVV</name>